<organism evidence="7 8">
    <name type="scientific">Streptomyces tirandamycinicus</name>
    <dbReference type="NCBI Taxonomy" id="2174846"/>
    <lineage>
        <taxon>Bacteria</taxon>
        <taxon>Bacillati</taxon>
        <taxon>Actinomycetota</taxon>
        <taxon>Actinomycetes</taxon>
        <taxon>Kitasatosporales</taxon>
        <taxon>Streptomycetaceae</taxon>
        <taxon>Streptomyces</taxon>
    </lineage>
</organism>
<dbReference type="InterPro" id="IPR039424">
    <property type="entry name" value="SBP_5"/>
</dbReference>
<reference evidence="7 8" key="1">
    <citation type="submission" date="2018-05" db="EMBL/GenBank/DDBJ databases">
        <title>Complete genome sequence of sponge-derived Streptomyces sp. HNM0039.</title>
        <authorList>
            <person name="Huang X."/>
            <person name="Zhou S."/>
        </authorList>
    </citation>
    <scope>NUCLEOTIDE SEQUENCE [LARGE SCALE GENOMIC DNA]</scope>
    <source>
        <strain evidence="7 8">HNM0039</strain>
    </source>
</reference>
<proteinExistence type="inferred from homology"/>
<feature type="domain" description="Solute-binding protein family 5" evidence="6">
    <location>
        <begin position="108"/>
        <end position="478"/>
    </location>
</feature>
<dbReference type="SUPFAM" id="SSF53850">
    <property type="entry name" value="Periplasmic binding protein-like II"/>
    <property type="match status" value="1"/>
</dbReference>
<dbReference type="GO" id="GO:0030313">
    <property type="term" value="C:cell envelope"/>
    <property type="evidence" value="ECO:0007669"/>
    <property type="project" value="UniProtKB-SubCell"/>
</dbReference>
<dbReference type="Gene3D" id="3.10.105.10">
    <property type="entry name" value="Dipeptide-binding Protein, Domain 3"/>
    <property type="match status" value="1"/>
</dbReference>
<comment type="subcellular location">
    <subcellularLocation>
        <location evidence="1">Cell envelope</location>
    </subcellularLocation>
</comment>
<feature type="compositionally biased region" description="Low complexity" evidence="5">
    <location>
        <begin position="39"/>
        <end position="61"/>
    </location>
</feature>
<keyword evidence="4" id="KW-0732">Signal</keyword>
<evidence type="ECO:0000259" key="6">
    <source>
        <dbReference type="Pfam" id="PF00496"/>
    </source>
</evidence>
<comment type="similarity">
    <text evidence="2">Belongs to the bacterial solute-binding protein 5 family.</text>
</comment>
<keyword evidence="3" id="KW-0813">Transport</keyword>
<gene>
    <name evidence="7" type="ORF">DDW44_12810</name>
</gene>
<dbReference type="Gene3D" id="3.40.190.10">
    <property type="entry name" value="Periplasmic binding protein-like II"/>
    <property type="match status" value="1"/>
</dbReference>
<name>A0A2S1ST26_9ACTN</name>
<dbReference type="PROSITE" id="PS51318">
    <property type="entry name" value="TAT"/>
    <property type="match status" value="1"/>
</dbReference>
<dbReference type="RefSeq" id="WP_108906497.1">
    <property type="nucleotide sequence ID" value="NZ_CP029188.1"/>
</dbReference>
<dbReference type="PROSITE" id="PS51257">
    <property type="entry name" value="PROKAR_LIPOPROTEIN"/>
    <property type="match status" value="1"/>
</dbReference>
<evidence type="ECO:0000256" key="4">
    <source>
        <dbReference type="ARBA" id="ARBA00022729"/>
    </source>
</evidence>
<feature type="region of interest" description="Disordered" evidence="5">
    <location>
        <begin position="34"/>
        <end position="61"/>
    </location>
</feature>
<evidence type="ECO:0000313" key="8">
    <source>
        <dbReference type="Proteomes" id="UP000244900"/>
    </source>
</evidence>
<dbReference type="PANTHER" id="PTHR30290">
    <property type="entry name" value="PERIPLASMIC BINDING COMPONENT OF ABC TRANSPORTER"/>
    <property type="match status" value="1"/>
</dbReference>
<dbReference type="Proteomes" id="UP000244900">
    <property type="component" value="Chromosome"/>
</dbReference>
<sequence length="557" mass="61652">MKESLGRRTLLHGFGLGAAGLMLAACTDAKRPERAAAVTRTSTPGRTAPGPRTPGPVATGGRVVTGWSEEAQSYDPAVGYDLHAWEVSTSVLFTPLFQFDGQSGGPAPSAAACLPQVSEDGRVYTIHLRPGVRFHHGRAVTADDYIATWTRVLDPELASWAASYLFSIEGAVEVNAGKRKSVSGLRRIDDHTLEVRLLAPDITFAGVLCQPFTAALPMEEIRRLGKDFGRRPVGTGPFVITSYDRRRQRAVFRRNPHYLWKGTPFIERLEYRWGIAQAMQLRQLMSGELDVLGEGAPVALGPQINSQPDLRERYVVPIPLQGTSWIGLDTGHRHLRDRRVRQALNHATDTEVLGRLTYGSQEPSSLPFPKHLPDFPRTARPYRRDIDRARSLLAEAGATDLRLRFAHDGSAPWERLSQVVQQQWREAGVEVTIDPMSKSALDQAMAGGQCDIFPRHWYMINPNALDLAGNCFASDGSSNYGGYANKAVDALLAEARRSRTLTDCNRLLAQAEQLLSEDPPGVFFSSLNFLAARNPRVRNYHMRGETGSYYDRLWVSP</sequence>
<dbReference type="EMBL" id="CP029188">
    <property type="protein sequence ID" value="AWI29565.1"/>
    <property type="molecule type" value="Genomic_DNA"/>
</dbReference>
<dbReference type="AlphaFoldDB" id="A0A2S1ST26"/>
<dbReference type="Pfam" id="PF00496">
    <property type="entry name" value="SBP_bac_5"/>
    <property type="match status" value="1"/>
</dbReference>
<dbReference type="CDD" id="cd00995">
    <property type="entry name" value="PBP2_NikA_DppA_OppA_like"/>
    <property type="match status" value="1"/>
</dbReference>
<accession>A0A2S1ST26</accession>
<dbReference type="OrthoDB" id="5243526at2"/>
<evidence type="ECO:0000256" key="2">
    <source>
        <dbReference type="ARBA" id="ARBA00005695"/>
    </source>
</evidence>
<dbReference type="GO" id="GO:0015833">
    <property type="term" value="P:peptide transport"/>
    <property type="evidence" value="ECO:0007669"/>
    <property type="project" value="TreeGrafter"/>
</dbReference>
<evidence type="ECO:0000256" key="1">
    <source>
        <dbReference type="ARBA" id="ARBA00004196"/>
    </source>
</evidence>
<evidence type="ECO:0000256" key="3">
    <source>
        <dbReference type="ARBA" id="ARBA00022448"/>
    </source>
</evidence>
<evidence type="ECO:0000256" key="5">
    <source>
        <dbReference type="SAM" id="MobiDB-lite"/>
    </source>
</evidence>
<dbReference type="PIRSF" id="PIRSF002741">
    <property type="entry name" value="MppA"/>
    <property type="match status" value="1"/>
</dbReference>
<dbReference type="InterPro" id="IPR000914">
    <property type="entry name" value="SBP_5_dom"/>
</dbReference>
<protein>
    <submittedName>
        <fullName evidence="7">ABC transporter substrate-binding protein</fullName>
    </submittedName>
</protein>
<evidence type="ECO:0000313" key="7">
    <source>
        <dbReference type="EMBL" id="AWI29565.1"/>
    </source>
</evidence>
<dbReference type="InterPro" id="IPR030678">
    <property type="entry name" value="Peptide/Ni-bd"/>
</dbReference>
<dbReference type="PANTHER" id="PTHR30290:SF10">
    <property type="entry name" value="PERIPLASMIC OLIGOPEPTIDE-BINDING PROTEIN-RELATED"/>
    <property type="match status" value="1"/>
</dbReference>
<dbReference type="KEGG" id="stir:DDW44_12810"/>
<dbReference type="InterPro" id="IPR006311">
    <property type="entry name" value="TAT_signal"/>
</dbReference>
<dbReference type="GO" id="GO:0042597">
    <property type="term" value="C:periplasmic space"/>
    <property type="evidence" value="ECO:0007669"/>
    <property type="project" value="UniProtKB-ARBA"/>
</dbReference>
<dbReference type="GO" id="GO:1904680">
    <property type="term" value="F:peptide transmembrane transporter activity"/>
    <property type="evidence" value="ECO:0007669"/>
    <property type="project" value="TreeGrafter"/>
</dbReference>
<dbReference type="GO" id="GO:0043190">
    <property type="term" value="C:ATP-binding cassette (ABC) transporter complex"/>
    <property type="evidence" value="ECO:0007669"/>
    <property type="project" value="InterPro"/>
</dbReference>
<keyword evidence="8" id="KW-1185">Reference proteome</keyword>